<reference evidence="2 3" key="2">
    <citation type="submission" date="2018-03" db="EMBL/GenBank/DDBJ databases">
        <title>Genetic Diversity and Phenotypic Plasticity of AHL Mediated Quorum Sensing in Environmental Strains of Vibrio mediterranei.</title>
        <authorList>
            <person name="Lantoine F."/>
            <person name="Vouve F."/>
        </authorList>
    </citation>
    <scope>NUCLEOTIDE SEQUENCE [LARGE SCALE GENOMIC DNA]</scope>
    <source>
        <strain evidence="2 3">17LN0615E</strain>
    </source>
</reference>
<dbReference type="EMBL" id="NWTN01000048">
    <property type="protein sequence ID" value="PRQ64520.1"/>
    <property type="molecule type" value="Genomic_DNA"/>
</dbReference>
<keyword evidence="3" id="KW-1185">Reference proteome</keyword>
<protein>
    <submittedName>
        <fullName evidence="2">Prevent-host-death protein</fullName>
    </submittedName>
</protein>
<sequence length="84" mass="9518">MNISANELKTRGTQAIEEALSSDSVATITVRGRCAYVVTSVSEYDEFREWQLDKALKETEGDLQTGRFEVLDNIEDHIRDLSHD</sequence>
<dbReference type="InterPro" id="IPR036165">
    <property type="entry name" value="YefM-like_sf"/>
</dbReference>
<evidence type="ECO:0000313" key="3">
    <source>
        <dbReference type="Proteomes" id="UP000238163"/>
    </source>
</evidence>
<evidence type="ECO:0000313" key="2">
    <source>
        <dbReference type="EMBL" id="PRQ64520.1"/>
    </source>
</evidence>
<dbReference type="SUPFAM" id="SSF143120">
    <property type="entry name" value="YefM-like"/>
    <property type="match status" value="1"/>
</dbReference>
<gene>
    <name evidence="2" type="ORF">COR51_27070</name>
</gene>
<organism evidence="2 3">
    <name type="scientific">Vibrio mediterranei</name>
    <dbReference type="NCBI Taxonomy" id="689"/>
    <lineage>
        <taxon>Bacteria</taxon>
        <taxon>Pseudomonadati</taxon>
        <taxon>Pseudomonadota</taxon>
        <taxon>Gammaproteobacteria</taxon>
        <taxon>Vibrionales</taxon>
        <taxon>Vibrionaceae</taxon>
        <taxon>Vibrio</taxon>
    </lineage>
</organism>
<accession>A0ABX5D7S0</accession>
<comment type="similarity">
    <text evidence="1">Belongs to the phD/YefM antitoxin family.</text>
</comment>
<dbReference type="RefSeq" id="WP_096444431.1">
    <property type="nucleotide sequence ID" value="NZ_NWTN01000048.1"/>
</dbReference>
<dbReference type="NCBIfam" id="TIGR01552">
    <property type="entry name" value="phd_fam"/>
    <property type="match status" value="1"/>
</dbReference>
<dbReference type="Proteomes" id="UP000238163">
    <property type="component" value="Unassembled WGS sequence"/>
</dbReference>
<reference evidence="2 3" key="1">
    <citation type="submission" date="2017-09" db="EMBL/GenBank/DDBJ databases">
        <authorList>
            <person name="Girard L."/>
            <person name="Lami R."/>
            <person name="Suzuki M."/>
            <person name="Baudart J."/>
        </authorList>
    </citation>
    <scope>NUCLEOTIDE SEQUENCE [LARGE SCALE GENOMIC DNA]</scope>
    <source>
        <strain evidence="2 3">17LN0615E</strain>
    </source>
</reference>
<name>A0ABX5D7S0_9VIBR</name>
<evidence type="ECO:0000256" key="1">
    <source>
        <dbReference type="ARBA" id="ARBA00009981"/>
    </source>
</evidence>
<comment type="caution">
    <text evidence="2">The sequence shown here is derived from an EMBL/GenBank/DDBJ whole genome shotgun (WGS) entry which is preliminary data.</text>
</comment>
<proteinExistence type="inferred from homology"/>